<dbReference type="KEGG" id="vnx:VNE69_06205"/>
<keyword evidence="2" id="KW-1185">Reference proteome</keyword>
<evidence type="ECO:0000313" key="1">
    <source>
        <dbReference type="EMBL" id="WUR03892.1"/>
    </source>
</evidence>
<evidence type="ECO:0000313" key="2">
    <source>
        <dbReference type="Proteomes" id="UP001334084"/>
    </source>
</evidence>
<protein>
    <submittedName>
        <fullName evidence="1">Uncharacterized protein</fullName>
    </submittedName>
</protein>
<sequence length="190" mass="22541">MIFPSLNLFTAFCSDYLLIIPSTSTDFNIYLSLNNLDNISYLSILIAECHPLEHYNEITNIFSSNSHKSLYRFNPITSNELNDLLKFKIYEDLEMINLFYNNKFILKTTLSLVRNRSYYITGMFFYNNNNSNCFYKTSKRNIFFSNKMLQEIKWGFCGYSEINKERVDVSKLCEEEYFKPEDFTDTINSL</sequence>
<accession>A0AAX4JD61</accession>
<dbReference type="EMBL" id="CP142731">
    <property type="protein sequence ID" value="WUR03892.1"/>
    <property type="molecule type" value="Genomic_DNA"/>
</dbReference>
<organism evidence="1 2">
    <name type="scientific">Vairimorpha necatrix</name>
    <dbReference type="NCBI Taxonomy" id="6039"/>
    <lineage>
        <taxon>Eukaryota</taxon>
        <taxon>Fungi</taxon>
        <taxon>Fungi incertae sedis</taxon>
        <taxon>Microsporidia</taxon>
        <taxon>Nosematidae</taxon>
        <taxon>Vairimorpha</taxon>
    </lineage>
</organism>
<proteinExistence type="predicted"/>
<dbReference type="GeneID" id="90541702"/>
<name>A0AAX4JD61_9MICR</name>
<dbReference type="AlphaFoldDB" id="A0AAX4JD61"/>
<dbReference type="RefSeq" id="XP_065330037.1">
    <property type="nucleotide sequence ID" value="XM_065473965.1"/>
</dbReference>
<reference evidence="1" key="1">
    <citation type="journal article" date="2024" name="BMC Genomics">
        <title>Functional annotation of a divergent genome using sequence and structure-based similarity.</title>
        <authorList>
            <person name="Svedberg D."/>
            <person name="Winiger R.R."/>
            <person name="Berg A."/>
            <person name="Sharma H."/>
            <person name="Tellgren-Roth C."/>
            <person name="Debrunner-Vossbrinck B.A."/>
            <person name="Vossbrinck C.R."/>
            <person name="Barandun J."/>
        </authorList>
    </citation>
    <scope>NUCLEOTIDE SEQUENCE</scope>
    <source>
        <strain evidence="1">Illinois isolate</strain>
    </source>
</reference>
<gene>
    <name evidence="1" type="ORF">VNE69_06205</name>
</gene>
<dbReference type="Proteomes" id="UP001334084">
    <property type="component" value="Chromosome 6"/>
</dbReference>